<comment type="caution">
    <text evidence="1">The sequence shown here is derived from an EMBL/GenBank/DDBJ whole genome shotgun (WGS) entry which is preliminary data.</text>
</comment>
<gene>
    <name evidence="1" type="ORF">QFC19_000667</name>
</gene>
<sequence length="117" mass="12987">MTIPVTAINGHPTGGDPLLPHHASTTTDILADTSPGPFEGPEKLLEIWFAPSADELPEGVEPSRRGLQYREGKQAGDNEWQGLRKVPRETWEEMLKIVRCQVLSVIEGQEVDAYLLR</sequence>
<name>A0ACC2WNL6_9TREE</name>
<dbReference type="EMBL" id="JASBWR010000004">
    <property type="protein sequence ID" value="KAJ9112647.1"/>
    <property type="molecule type" value="Genomic_DNA"/>
</dbReference>
<organism evidence="1 2">
    <name type="scientific">Naganishia cerealis</name>
    <dbReference type="NCBI Taxonomy" id="610337"/>
    <lineage>
        <taxon>Eukaryota</taxon>
        <taxon>Fungi</taxon>
        <taxon>Dikarya</taxon>
        <taxon>Basidiomycota</taxon>
        <taxon>Agaricomycotina</taxon>
        <taxon>Tremellomycetes</taxon>
        <taxon>Filobasidiales</taxon>
        <taxon>Filobasidiaceae</taxon>
        <taxon>Naganishia</taxon>
    </lineage>
</organism>
<dbReference type="Proteomes" id="UP001241377">
    <property type="component" value="Unassembled WGS sequence"/>
</dbReference>
<reference evidence="1" key="1">
    <citation type="submission" date="2023-04" db="EMBL/GenBank/DDBJ databases">
        <title>Draft Genome sequencing of Naganishia species isolated from polar environments using Oxford Nanopore Technology.</title>
        <authorList>
            <person name="Leo P."/>
            <person name="Venkateswaran K."/>
        </authorList>
    </citation>
    <scope>NUCLEOTIDE SEQUENCE</scope>
    <source>
        <strain evidence="1">MNA-CCFEE 5261</strain>
    </source>
</reference>
<proteinExistence type="predicted"/>
<evidence type="ECO:0000313" key="2">
    <source>
        <dbReference type="Proteomes" id="UP001241377"/>
    </source>
</evidence>
<evidence type="ECO:0000313" key="1">
    <source>
        <dbReference type="EMBL" id="KAJ9112647.1"/>
    </source>
</evidence>
<keyword evidence="2" id="KW-1185">Reference proteome</keyword>
<accession>A0ACC2WNL6</accession>
<protein>
    <submittedName>
        <fullName evidence="1">Uncharacterized protein</fullName>
    </submittedName>
</protein>